<dbReference type="Gene3D" id="3.90.148.10">
    <property type="entry name" value="Adenovirus DNA-binding, C-terminal domain superfamily/Adenovirus DNA-binding, zinc binding domain"/>
    <property type="match status" value="1"/>
</dbReference>
<evidence type="ECO:0000313" key="13">
    <source>
        <dbReference type="EMBL" id="AFC40576.1"/>
    </source>
</evidence>
<keyword evidence="9 13" id="KW-0238">DNA-binding</keyword>
<evidence type="ECO:0000256" key="2">
    <source>
        <dbReference type="ARBA" id="ARBA00022553"/>
    </source>
</evidence>
<keyword evidence="6" id="KW-0479">Metal-binding</keyword>
<feature type="region of interest" description="Disordered" evidence="10">
    <location>
        <begin position="1"/>
        <end position="180"/>
    </location>
</feature>
<protein>
    <submittedName>
        <fullName evidence="13">Single-stranded DNA-binding protein</fullName>
    </submittedName>
</protein>
<dbReference type="InterPro" id="IPR036368">
    <property type="entry name" value="ADBP_zn-bd_sf"/>
</dbReference>
<feature type="compositionally biased region" description="Basic and acidic residues" evidence="10">
    <location>
        <begin position="148"/>
        <end position="157"/>
    </location>
</feature>
<dbReference type="GO" id="GO:0008270">
    <property type="term" value="F:zinc ion binding"/>
    <property type="evidence" value="ECO:0007669"/>
    <property type="project" value="InterPro"/>
</dbReference>
<feature type="domain" description="Adenovirus DNA-binding zinc-binding" evidence="12">
    <location>
        <begin position="285"/>
        <end position="386"/>
    </location>
</feature>
<dbReference type="RefSeq" id="YP_006383566.1">
    <property type="nucleotide sequence ID" value="NC_017979.1"/>
</dbReference>
<evidence type="ECO:0000256" key="6">
    <source>
        <dbReference type="ARBA" id="ARBA00022723"/>
    </source>
</evidence>
<dbReference type="InterPro" id="IPR036367">
    <property type="entry name" value="Ad_DBP_C_sf"/>
</dbReference>
<evidence type="ECO:0000256" key="3">
    <source>
        <dbReference type="ARBA" id="ARBA00022562"/>
    </source>
</evidence>
<keyword evidence="4" id="KW-0945">Host-virus interaction</keyword>
<dbReference type="InterPro" id="IPR036362">
    <property type="entry name" value="Adenovirus_DNA-bd_N_sf"/>
</dbReference>
<evidence type="ECO:0000256" key="10">
    <source>
        <dbReference type="SAM" id="MobiDB-lite"/>
    </source>
</evidence>
<dbReference type="Gene3D" id="1.10.269.10">
    <property type="entry name" value="Adenovirus DNA-binding, N-terminal domain"/>
    <property type="match status" value="1"/>
</dbReference>
<keyword evidence="3" id="KW-1048">Host nucleus</keyword>
<dbReference type="GO" id="GO:0006260">
    <property type="term" value="P:DNA replication"/>
    <property type="evidence" value="ECO:0007669"/>
    <property type="project" value="UniProtKB-KW"/>
</dbReference>
<evidence type="ECO:0000313" key="14">
    <source>
        <dbReference type="Proteomes" id="UP000107383"/>
    </source>
</evidence>
<feature type="compositionally biased region" description="Acidic residues" evidence="10">
    <location>
        <begin position="10"/>
        <end position="24"/>
    </location>
</feature>
<dbReference type="Proteomes" id="UP000107383">
    <property type="component" value="Segment"/>
</dbReference>
<dbReference type="SUPFAM" id="SSF47724">
    <property type="entry name" value="Domain of early E2A DNA-binding protein, ADDBP"/>
    <property type="match status" value="1"/>
</dbReference>
<evidence type="ECO:0000259" key="12">
    <source>
        <dbReference type="Pfam" id="PF03728"/>
    </source>
</evidence>
<dbReference type="GO" id="GO:0006351">
    <property type="term" value="P:DNA-templated transcription"/>
    <property type="evidence" value="ECO:0007669"/>
    <property type="project" value="InterPro"/>
</dbReference>
<feature type="domain" description="Adenovirus DNA-binding all-alpha" evidence="11">
    <location>
        <begin position="187"/>
        <end position="264"/>
    </location>
</feature>
<feature type="compositionally biased region" description="Acidic residues" evidence="10">
    <location>
        <begin position="57"/>
        <end position="72"/>
    </location>
</feature>
<reference evidence="13 14" key="2">
    <citation type="journal article" date="2012" name="J. Gen. Virol.">
        <title>Genome sequence of a waterfowl aviadenovirus, goose adenovirus 4.</title>
        <authorList>
            <person name="Kajan G.L."/>
            <person name="Davison A.J."/>
            <person name="Palya V."/>
            <person name="Harrach B."/>
            <person name="Benko M."/>
        </authorList>
    </citation>
    <scope>NUCLEOTIDE SEQUENCE [LARGE SCALE GENOMIC DNA]</scope>
    <source>
        <strain evidence="13">P29</strain>
    </source>
</reference>
<feature type="compositionally biased region" description="Basic residues" evidence="10">
    <location>
        <begin position="28"/>
        <end position="42"/>
    </location>
</feature>
<evidence type="ECO:0000256" key="1">
    <source>
        <dbReference type="ARBA" id="ARBA00022518"/>
    </source>
</evidence>
<dbReference type="GO" id="GO:0039693">
    <property type="term" value="P:viral DNA genome replication"/>
    <property type="evidence" value="ECO:0007669"/>
    <property type="project" value="UniProtKB-KW"/>
</dbReference>
<keyword evidence="2" id="KW-0597">Phosphoprotein</keyword>
<evidence type="ECO:0000256" key="8">
    <source>
        <dbReference type="ARBA" id="ARBA00023109"/>
    </source>
</evidence>
<feature type="domain" description="Adenovirus DNA-binding zinc-binding" evidence="12">
    <location>
        <begin position="400"/>
        <end position="498"/>
    </location>
</feature>
<dbReference type="EMBL" id="JF510462">
    <property type="protein sequence ID" value="AFC40576.1"/>
    <property type="molecule type" value="Genomic_DNA"/>
</dbReference>
<dbReference type="InterPro" id="IPR003176">
    <property type="entry name" value="Adenovirus_DNA-bd_a"/>
</dbReference>
<keyword evidence="14" id="KW-1185">Reference proteome</keyword>
<dbReference type="Pfam" id="PF03728">
    <property type="entry name" value="Viral_DNA_Zn_bi"/>
    <property type="match status" value="2"/>
</dbReference>
<gene>
    <name evidence="13" type="primary">DBP</name>
</gene>
<accession>I3PMN6</accession>
<keyword evidence="8" id="KW-1194">Viral DNA replication</keyword>
<dbReference type="GeneID" id="12978912"/>
<dbReference type="GO" id="GO:0003677">
    <property type="term" value="F:DNA binding"/>
    <property type="evidence" value="ECO:0007669"/>
    <property type="project" value="UniProtKB-KW"/>
</dbReference>
<evidence type="ECO:0000256" key="9">
    <source>
        <dbReference type="ARBA" id="ARBA00023125"/>
    </source>
</evidence>
<dbReference type="SUPFAM" id="SSF57917">
    <property type="entry name" value="Zn-binding domains of ADDBP"/>
    <property type="match status" value="2"/>
</dbReference>
<organism evidence="13 14">
    <name type="scientific">Goose adenovirus 4</name>
    <dbReference type="NCBI Taxonomy" id="1193422"/>
    <lineage>
        <taxon>Viruses</taxon>
        <taxon>Varidnaviria</taxon>
        <taxon>Bamfordvirae</taxon>
        <taxon>Preplasmiviricota</taxon>
        <taxon>Polisuviricotina</taxon>
        <taxon>Pharingeaviricetes</taxon>
        <taxon>Rowavirales</taxon>
        <taxon>Adenoviridae</taxon>
        <taxon>Aviadenovirus</taxon>
        <taxon>Aviadenovirus anseris</taxon>
        <taxon>Goose aviadenovirus A</taxon>
    </lineage>
</organism>
<keyword evidence="1" id="KW-0244">Early protein</keyword>
<evidence type="ECO:0000256" key="4">
    <source>
        <dbReference type="ARBA" id="ARBA00022581"/>
    </source>
</evidence>
<evidence type="ECO:0000256" key="5">
    <source>
        <dbReference type="ARBA" id="ARBA00022705"/>
    </source>
</evidence>
<evidence type="ECO:0000256" key="7">
    <source>
        <dbReference type="ARBA" id="ARBA00022833"/>
    </source>
</evidence>
<dbReference type="OrthoDB" id="4492at10239"/>
<evidence type="ECO:0000259" key="11">
    <source>
        <dbReference type="Pfam" id="PF02236"/>
    </source>
</evidence>
<sequence length="535" mass="60289">MAEFIHFEASEDEVSSGSEVEIEEVQAKPKRKAQSKSRKRPLKPLVALEKTLRTEVSETDLSQESDGSEDGDFVATSGKKSLKKRPSKPTTPKIEESDEDRSSPSELKVKMPPKFIGKSNKKQFRDEKIESEGEEEEPQTATVRKKKGEGSDLQQERGKKRKRGENEVEEEEEEQPAPGTNLLEFAAQKAMSMLTQLCDAFNVKWHGANIQPLNAVWAKMSSAFMRRSHPEFRCTFSSFESFHAQMGRFLAAMIYHRAELAPKFLPGGVYIWRHDWVDRKGQYHPKCLHGMEMVVKPRTVELSAVSEAGKRAVGEQGATIEKNRFGKPVVVLRFDNNVVCFKDANHGGFPNPHASGSCAMVFSDSEKAIAALKHDIEWTKAIYPNVPAQKVEERILIVGNCSCNYASDGCIQGRQLCKMVPYKMNGSDDITDDVARSRADMAAHKNYGHTMVFMCCNPNNSRPGPNQPPKIERTCSWKLSAIDLRFAYIFANEMYNHVFGTTVNPKLTEFKWFNGFAFKTEVIQPAIVQQTTELF</sequence>
<keyword evidence="7" id="KW-0862">Zinc</keyword>
<dbReference type="KEGG" id="vg:12978912"/>
<dbReference type="InterPro" id="IPR005376">
    <property type="entry name" value="Adenovirus_DNA-bd_zn-bd"/>
</dbReference>
<dbReference type="Pfam" id="PF02236">
    <property type="entry name" value="Viral_DNA_bi"/>
    <property type="match status" value="1"/>
</dbReference>
<reference evidence="13 14" key="1">
    <citation type="journal article" date="2010" name="Acta Vet. Hung.">
        <title>Hepatitis and hydropericardium syndrome associated with adenovirus infection in goslings.</title>
        <authorList>
            <person name="Ivanics E."/>
            <person name="Palya V."/>
            <person name="Markos B."/>
            <person name="Dan A."/>
            <person name="Ursu K."/>
            <person name="Harrach B."/>
            <person name="Kajan G."/>
            <person name="Glavits R."/>
        </authorList>
    </citation>
    <scope>NUCLEOTIDE SEQUENCE [LARGE SCALE GENOMIC DNA]</scope>
    <source>
        <strain evidence="13">P29</strain>
    </source>
</reference>
<feature type="compositionally biased region" description="Basic and acidic residues" evidence="10">
    <location>
        <begin position="100"/>
        <end position="109"/>
    </location>
</feature>
<keyword evidence="5" id="KW-0235">DNA replication</keyword>
<proteinExistence type="predicted"/>
<name>I3PMN6_9ADEN</name>